<evidence type="ECO:0000313" key="2">
    <source>
        <dbReference type="EMBL" id="UMM10280.1"/>
    </source>
</evidence>
<organism evidence="2 3">
    <name type="scientific">Caenorhabditis briggsae</name>
    <dbReference type="NCBI Taxonomy" id="6238"/>
    <lineage>
        <taxon>Eukaryota</taxon>
        <taxon>Metazoa</taxon>
        <taxon>Ecdysozoa</taxon>
        <taxon>Nematoda</taxon>
        <taxon>Chromadorea</taxon>
        <taxon>Rhabditida</taxon>
        <taxon>Rhabditina</taxon>
        <taxon>Rhabditomorpha</taxon>
        <taxon>Rhabditoidea</taxon>
        <taxon>Rhabditidae</taxon>
        <taxon>Peloderinae</taxon>
        <taxon>Caenorhabditis</taxon>
    </lineage>
</organism>
<dbReference type="Proteomes" id="UP000829354">
    <property type="component" value="Chromosome I"/>
</dbReference>
<dbReference type="AlphaFoldDB" id="A0AAE9J196"/>
<reference evidence="2 3" key="1">
    <citation type="submission" date="2022-04" db="EMBL/GenBank/DDBJ databases">
        <title>Chromosome-level reference genomes for two strains of Caenorhabditis briggsae: an improved platform for comparative genomics.</title>
        <authorList>
            <person name="Stevens L."/>
            <person name="Andersen E."/>
        </authorList>
    </citation>
    <scope>NUCLEOTIDE SEQUENCE [LARGE SCALE GENOMIC DNA]</scope>
    <source>
        <strain evidence="2">VX34</strain>
        <tissue evidence="2">Whole-organism</tissue>
    </source>
</reference>
<sequence length="105" mass="11532">MFEAITAEDFRTMNDIVEDPLPSPTPSPEFSKNGAISNVKLLVVITGVSFCFVIIVIAATIISQLDEKPQRFGPSADNTANFFPPTHHKTTVVTTLRPLRDKFLG</sequence>
<keyword evidence="1" id="KW-0812">Transmembrane</keyword>
<dbReference type="EMBL" id="CP092620">
    <property type="protein sequence ID" value="UMM10280.1"/>
    <property type="molecule type" value="Genomic_DNA"/>
</dbReference>
<evidence type="ECO:0000256" key="1">
    <source>
        <dbReference type="SAM" id="Phobius"/>
    </source>
</evidence>
<proteinExistence type="predicted"/>
<accession>A0AAE9J196</accession>
<keyword evidence="1" id="KW-1133">Transmembrane helix</keyword>
<feature type="transmembrane region" description="Helical" evidence="1">
    <location>
        <begin position="41"/>
        <end position="62"/>
    </location>
</feature>
<gene>
    <name evidence="2" type="ORF">L5515_000127</name>
</gene>
<protein>
    <submittedName>
        <fullName evidence="2">Uncharacterized protein</fullName>
    </submittedName>
</protein>
<keyword evidence="1" id="KW-0472">Membrane</keyword>
<evidence type="ECO:0000313" key="3">
    <source>
        <dbReference type="Proteomes" id="UP000829354"/>
    </source>
</evidence>
<name>A0AAE9J196_CAEBR</name>
<keyword evidence="3" id="KW-1185">Reference proteome</keyword>